<dbReference type="EMBL" id="FPKV01000001">
    <property type="protein sequence ID" value="SFZ90342.1"/>
    <property type="molecule type" value="Genomic_DNA"/>
</dbReference>
<accession>A0A1K2IDK3</accession>
<dbReference type="Proteomes" id="UP000182544">
    <property type="component" value="Unassembled WGS sequence"/>
</dbReference>
<name>A0A1K2IDK3_9FLAO</name>
<keyword evidence="2" id="KW-1185">Reference proteome</keyword>
<dbReference type="AlphaFoldDB" id="A0A1K2IDK3"/>
<evidence type="ECO:0000313" key="2">
    <source>
        <dbReference type="Proteomes" id="UP000182544"/>
    </source>
</evidence>
<reference evidence="1 2" key="1">
    <citation type="submission" date="2016-10" db="EMBL/GenBank/DDBJ databases">
        <authorList>
            <person name="de Groot N.N."/>
        </authorList>
    </citation>
    <scope>NUCLEOTIDE SEQUENCE [LARGE SCALE GENOMIC DNA]</scope>
    <source>
        <strain evidence="1 2">DSM 18180</strain>
    </source>
</reference>
<dbReference type="RefSeq" id="WP_072400512.1">
    <property type="nucleotide sequence ID" value="NZ_FPKV01000001.1"/>
</dbReference>
<sequence>MAKKASFKHKEKSLIIQALENKKSKSAVSSGNFKVSFQYLDSRQQYASSFKDWQKAGLLSKLLEVFQGYCCSALLRQVDGDKFTIYGDFPPQHKTLFENPDHIPVDAEWARIHITGKAIVAGHIIKNTFYVVFLDKSHKFWLTKRITGK</sequence>
<proteinExistence type="predicted"/>
<dbReference type="OrthoDB" id="983063at2"/>
<organism evidence="1 2">
    <name type="scientific">Flaviramulus basaltis</name>
    <dbReference type="NCBI Taxonomy" id="369401"/>
    <lineage>
        <taxon>Bacteria</taxon>
        <taxon>Pseudomonadati</taxon>
        <taxon>Bacteroidota</taxon>
        <taxon>Flavobacteriia</taxon>
        <taxon>Flavobacteriales</taxon>
        <taxon>Flavobacteriaceae</taxon>
        <taxon>Flaviramulus</taxon>
    </lineage>
</organism>
<evidence type="ECO:0000313" key="1">
    <source>
        <dbReference type="EMBL" id="SFZ90342.1"/>
    </source>
</evidence>
<protein>
    <submittedName>
        <fullName evidence="1">Uncharacterized protein</fullName>
    </submittedName>
</protein>
<gene>
    <name evidence="1" type="ORF">SAMN05428642_101880</name>
</gene>